<dbReference type="STRING" id="1120964.GCA_001313265_07574"/>
<organism evidence="1 2">
    <name type="scientific">Algoriphagus boritolerans DSM 17298 = JCM 18970</name>
    <dbReference type="NCBI Taxonomy" id="1120964"/>
    <lineage>
        <taxon>Bacteria</taxon>
        <taxon>Pseudomonadati</taxon>
        <taxon>Bacteroidota</taxon>
        <taxon>Cytophagia</taxon>
        <taxon>Cytophagales</taxon>
        <taxon>Cyclobacteriaceae</taxon>
        <taxon>Algoriphagus</taxon>
    </lineage>
</organism>
<sequence>MLRKRCVIYPKDIQVITGRSERYCHSMIKKIKKFYGKGDHQFITQEEFADFSGIPIEQVSKYIY</sequence>
<evidence type="ECO:0000313" key="1">
    <source>
        <dbReference type="EMBL" id="SEG10772.1"/>
    </source>
</evidence>
<gene>
    <name evidence="1" type="ORF">SAMN03080598_02515</name>
</gene>
<dbReference type="Proteomes" id="UP000236736">
    <property type="component" value="Unassembled WGS sequence"/>
</dbReference>
<dbReference type="EMBL" id="FNVR01000013">
    <property type="protein sequence ID" value="SEG10772.1"/>
    <property type="molecule type" value="Genomic_DNA"/>
</dbReference>
<dbReference type="RefSeq" id="WP_103925165.1">
    <property type="nucleotide sequence ID" value="NZ_BBFN01000070.1"/>
</dbReference>
<reference evidence="2" key="1">
    <citation type="submission" date="2016-10" db="EMBL/GenBank/DDBJ databases">
        <authorList>
            <person name="Varghese N."/>
            <person name="Submissions S."/>
        </authorList>
    </citation>
    <scope>NUCLEOTIDE SEQUENCE [LARGE SCALE GENOMIC DNA]</scope>
    <source>
        <strain evidence="2">DSM 17298</strain>
    </source>
</reference>
<evidence type="ECO:0000313" key="2">
    <source>
        <dbReference type="Proteomes" id="UP000236736"/>
    </source>
</evidence>
<name>A0A1H5XGA1_9BACT</name>
<accession>A0A1H5XGA1</accession>
<dbReference type="AlphaFoldDB" id="A0A1H5XGA1"/>
<dbReference type="OrthoDB" id="711499at2"/>
<proteinExistence type="predicted"/>
<keyword evidence="2" id="KW-1185">Reference proteome</keyword>
<protein>
    <submittedName>
        <fullName evidence="1">Uncharacterized protein</fullName>
    </submittedName>
</protein>